<evidence type="ECO:0000313" key="5">
    <source>
        <dbReference type="EMBL" id="PIL30358.1"/>
    </source>
</evidence>
<dbReference type="SUPFAM" id="SSF51905">
    <property type="entry name" value="FAD/NAD(P)-binding domain"/>
    <property type="match status" value="1"/>
</dbReference>
<dbReference type="STRING" id="1077348.A0A2G8S9U4"/>
<evidence type="ECO:0000256" key="4">
    <source>
        <dbReference type="ARBA" id="ARBA00023033"/>
    </source>
</evidence>
<keyword evidence="3" id="KW-0560">Oxidoreductase</keyword>
<evidence type="ECO:0000313" key="6">
    <source>
        <dbReference type="Proteomes" id="UP000230002"/>
    </source>
</evidence>
<keyword evidence="2" id="KW-0274">FAD</keyword>
<proteinExistence type="predicted"/>
<dbReference type="EMBL" id="AYKW01000015">
    <property type="protein sequence ID" value="PIL30358.1"/>
    <property type="molecule type" value="Genomic_DNA"/>
</dbReference>
<evidence type="ECO:0000256" key="1">
    <source>
        <dbReference type="ARBA" id="ARBA00022630"/>
    </source>
</evidence>
<evidence type="ECO:0000256" key="3">
    <source>
        <dbReference type="ARBA" id="ARBA00023002"/>
    </source>
</evidence>
<evidence type="ECO:0000256" key="2">
    <source>
        <dbReference type="ARBA" id="ARBA00022827"/>
    </source>
</evidence>
<dbReference type="AlphaFoldDB" id="A0A2G8S9U4"/>
<keyword evidence="6" id="KW-1185">Reference proteome</keyword>
<dbReference type="Proteomes" id="UP000230002">
    <property type="component" value="Unassembled WGS sequence"/>
</dbReference>
<protein>
    <recommendedName>
        <fullName evidence="7">FAD-binding domain-containing protein</fullName>
    </recommendedName>
</protein>
<name>A0A2G8S9U4_9APHY</name>
<keyword evidence="1" id="KW-0285">Flavoprotein</keyword>
<reference evidence="5 6" key="1">
    <citation type="journal article" date="2015" name="Sci. Rep.">
        <title>Chromosome-level genome map provides insights into diverse defense mechanisms in the medicinal fungus Ganoderma sinense.</title>
        <authorList>
            <person name="Zhu Y."/>
            <person name="Xu J."/>
            <person name="Sun C."/>
            <person name="Zhou S."/>
            <person name="Xu H."/>
            <person name="Nelson D.R."/>
            <person name="Qian J."/>
            <person name="Song J."/>
            <person name="Luo H."/>
            <person name="Xiang L."/>
            <person name="Li Y."/>
            <person name="Xu Z."/>
            <person name="Ji A."/>
            <person name="Wang L."/>
            <person name="Lu S."/>
            <person name="Hayward A."/>
            <person name="Sun W."/>
            <person name="Li X."/>
            <person name="Schwartz D.C."/>
            <person name="Wang Y."/>
            <person name="Chen S."/>
        </authorList>
    </citation>
    <scope>NUCLEOTIDE SEQUENCE [LARGE SCALE GENOMIC DNA]</scope>
    <source>
        <strain evidence="5 6">ZZ0214-1</strain>
    </source>
</reference>
<comment type="caution">
    <text evidence="5">The sequence shown here is derived from an EMBL/GenBank/DDBJ whole genome shotgun (WGS) entry which is preliminary data.</text>
</comment>
<keyword evidence="4" id="KW-0503">Monooxygenase</keyword>
<dbReference type="PANTHER" id="PTHR46972:SF1">
    <property type="entry name" value="FAD DEPENDENT OXIDOREDUCTASE DOMAIN-CONTAINING PROTEIN"/>
    <property type="match status" value="1"/>
</dbReference>
<dbReference type="GO" id="GO:0004497">
    <property type="term" value="F:monooxygenase activity"/>
    <property type="evidence" value="ECO:0007669"/>
    <property type="project" value="UniProtKB-KW"/>
</dbReference>
<dbReference type="PANTHER" id="PTHR46972">
    <property type="entry name" value="MONOOXYGENASE ASQM-RELATED"/>
    <property type="match status" value="1"/>
</dbReference>
<dbReference type="InterPro" id="IPR036188">
    <property type="entry name" value="FAD/NAD-bd_sf"/>
</dbReference>
<gene>
    <name evidence="5" type="ORF">GSI_07543</name>
</gene>
<evidence type="ECO:0008006" key="7">
    <source>
        <dbReference type="Google" id="ProtNLM"/>
    </source>
</evidence>
<dbReference type="Gene3D" id="3.50.50.60">
    <property type="entry name" value="FAD/NAD(P)-binding domain"/>
    <property type="match status" value="1"/>
</dbReference>
<organism evidence="5 6">
    <name type="scientific">Ganoderma sinense ZZ0214-1</name>
    <dbReference type="NCBI Taxonomy" id="1077348"/>
    <lineage>
        <taxon>Eukaryota</taxon>
        <taxon>Fungi</taxon>
        <taxon>Dikarya</taxon>
        <taxon>Basidiomycota</taxon>
        <taxon>Agaricomycotina</taxon>
        <taxon>Agaricomycetes</taxon>
        <taxon>Polyporales</taxon>
        <taxon>Polyporaceae</taxon>
        <taxon>Ganoderma</taxon>
    </lineage>
</organism>
<sequence length="135" mass="15001">MPSSSAKPETWVISSDPAEAILLKHFAGWRKWLLNPHRLLRRVRRYSRPLWTLHIGHSWIYTPEVTIIGDTAHLMNRFSGTGINMALLEGLELSLALGLHETGKLGDAGAIAATITAFEESIDQAEVKMMANGNR</sequence>
<accession>A0A2G8S9U4</accession>